<evidence type="ECO:0008006" key="4">
    <source>
        <dbReference type="Google" id="ProtNLM"/>
    </source>
</evidence>
<comment type="caution">
    <text evidence="2">The sequence shown here is derived from an EMBL/GenBank/DDBJ whole genome shotgun (WGS) entry which is preliminary data.</text>
</comment>
<dbReference type="NCBIfam" id="TIGR02791">
    <property type="entry name" value="VirB5"/>
    <property type="match status" value="1"/>
</dbReference>
<dbReference type="EMBL" id="RBQE01000183">
    <property type="protein sequence ID" value="RMP10027.1"/>
    <property type="molecule type" value="Genomic_DNA"/>
</dbReference>
<dbReference type="Gene3D" id="1.20.58.430">
    <property type="entry name" value="Type IV secretion system, VirB5-domain"/>
    <property type="match status" value="1"/>
</dbReference>
<accession>A0A3M4ASY5</accession>
<dbReference type="SUPFAM" id="SSF101082">
    <property type="entry name" value="Typo IV secretion system protein TraC"/>
    <property type="match status" value="1"/>
</dbReference>
<feature type="chain" id="PRO_5018244422" description="Type IV secretion system protein" evidence="1">
    <location>
        <begin position="21"/>
        <end position="237"/>
    </location>
</feature>
<gene>
    <name evidence="2" type="ORF">ALQ30_200444</name>
</gene>
<dbReference type="InterPro" id="IPR023220">
    <property type="entry name" value="T4SS_VirB5-domain"/>
</dbReference>
<protein>
    <recommendedName>
        <fullName evidence="4">Type IV secretion system protein</fullName>
    </recommendedName>
</protein>
<dbReference type="AlphaFoldDB" id="A0A3M4ASY5"/>
<reference evidence="2 3" key="1">
    <citation type="submission" date="2018-08" db="EMBL/GenBank/DDBJ databases">
        <title>Recombination of ecologically and evolutionarily significant loci maintains genetic cohesion in the Pseudomonas syringae species complex.</title>
        <authorList>
            <person name="Dillon M."/>
            <person name="Thakur S."/>
            <person name="Almeida R.N.D."/>
            <person name="Weir B.S."/>
            <person name="Guttman D.S."/>
        </authorList>
    </citation>
    <scope>NUCLEOTIDE SEQUENCE [LARGE SCALE GENOMIC DNA]</scope>
    <source>
        <strain evidence="2 3">ICMP 3706</strain>
    </source>
</reference>
<name>A0A3M4ASY5_9PSED</name>
<dbReference type="RefSeq" id="WP_122290571.1">
    <property type="nucleotide sequence ID" value="NZ_RBQE01000183.1"/>
</dbReference>
<dbReference type="InterPro" id="IPR014158">
    <property type="entry name" value="T4SS_VirB5"/>
</dbReference>
<sequence>MKRIVYTFTLAALFAGAAQAQIPVTVTSQVTESPMTLAEFTSNTTRWTQQFTQMKSQIDQMRQNYESITGNRGMGRIYDDPKYRDYLPNDWQQVYDSVKQGGWDGLEGRAAGIYSDNKIYDSCQSFGDTTQRNACQAQAVKPSQDKAYALDAYDQAKGRVSQLDQLMGQIDRTQDPKAIAELQGRIAAEQAMIQNEQTKLQMYQMVADAEGKIQQQRQVELNAKANARRGWVQPQAN</sequence>
<feature type="signal peptide" evidence="1">
    <location>
        <begin position="1"/>
        <end position="20"/>
    </location>
</feature>
<organism evidence="2 3">
    <name type="scientific">Pseudomonas syringae pv. persicae</name>
    <dbReference type="NCBI Taxonomy" id="237306"/>
    <lineage>
        <taxon>Bacteria</taxon>
        <taxon>Pseudomonadati</taxon>
        <taxon>Pseudomonadota</taxon>
        <taxon>Gammaproteobacteria</taxon>
        <taxon>Pseudomonadales</taxon>
        <taxon>Pseudomonadaceae</taxon>
        <taxon>Pseudomonas</taxon>
    </lineage>
</organism>
<evidence type="ECO:0000313" key="2">
    <source>
        <dbReference type="EMBL" id="RMP10027.1"/>
    </source>
</evidence>
<proteinExistence type="predicted"/>
<dbReference type="CDD" id="cd14262">
    <property type="entry name" value="VirB5_like"/>
    <property type="match status" value="1"/>
</dbReference>
<evidence type="ECO:0000256" key="1">
    <source>
        <dbReference type="SAM" id="SignalP"/>
    </source>
</evidence>
<dbReference type="Pfam" id="PF07996">
    <property type="entry name" value="T4SS"/>
    <property type="match status" value="1"/>
</dbReference>
<keyword evidence="1" id="KW-0732">Signal</keyword>
<evidence type="ECO:0000313" key="3">
    <source>
        <dbReference type="Proteomes" id="UP000281604"/>
    </source>
</evidence>
<dbReference type="Proteomes" id="UP000281604">
    <property type="component" value="Unassembled WGS sequence"/>
</dbReference>